<evidence type="ECO:0000256" key="2">
    <source>
        <dbReference type="ARBA" id="ARBA00023242"/>
    </source>
</evidence>
<dbReference type="GO" id="GO:0005634">
    <property type="term" value="C:nucleus"/>
    <property type="evidence" value="ECO:0007669"/>
    <property type="project" value="UniProtKB-SubCell"/>
</dbReference>
<evidence type="ECO:0000313" key="6">
    <source>
        <dbReference type="Proteomes" id="UP000306102"/>
    </source>
</evidence>
<accession>A0A4S4EZK4</accession>
<dbReference type="GO" id="GO:0006261">
    <property type="term" value="P:DNA-templated DNA replication"/>
    <property type="evidence" value="ECO:0007669"/>
    <property type="project" value="TreeGrafter"/>
</dbReference>
<dbReference type="STRING" id="542762.A0A4S4EZK4"/>
<dbReference type="PANTHER" id="PTHR13489:SF0">
    <property type="entry name" value="MINI-CHROMOSOME MAINTENANCE COMPLEX-BINDING PROTEIN"/>
    <property type="match status" value="1"/>
</dbReference>
<feature type="chain" id="PRO_5020540157" evidence="4">
    <location>
        <begin position="20"/>
        <end position="266"/>
    </location>
</feature>
<dbReference type="InterPro" id="IPR019140">
    <property type="entry name" value="MCM_complex-bd"/>
</dbReference>
<dbReference type="Pfam" id="PF09739">
    <property type="entry name" value="MCM_bind"/>
    <property type="match status" value="1"/>
</dbReference>
<evidence type="ECO:0000256" key="1">
    <source>
        <dbReference type="ARBA" id="ARBA00004123"/>
    </source>
</evidence>
<organism evidence="5 6">
    <name type="scientific">Camellia sinensis var. sinensis</name>
    <name type="common">China tea</name>
    <dbReference type="NCBI Taxonomy" id="542762"/>
    <lineage>
        <taxon>Eukaryota</taxon>
        <taxon>Viridiplantae</taxon>
        <taxon>Streptophyta</taxon>
        <taxon>Embryophyta</taxon>
        <taxon>Tracheophyta</taxon>
        <taxon>Spermatophyta</taxon>
        <taxon>Magnoliopsida</taxon>
        <taxon>eudicotyledons</taxon>
        <taxon>Gunneridae</taxon>
        <taxon>Pentapetalae</taxon>
        <taxon>asterids</taxon>
        <taxon>Ericales</taxon>
        <taxon>Theaceae</taxon>
        <taxon>Camellia</taxon>
    </lineage>
</organism>
<dbReference type="AlphaFoldDB" id="A0A4S4EZK4"/>
<feature type="signal peptide" evidence="4">
    <location>
        <begin position="1"/>
        <end position="19"/>
    </location>
</feature>
<reference evidence="5 6" key="1">
    <citation type="journal article" date="2018" name="Proc. Natl. Acad. Sci. U.S.A.">
        <title>Draft genome sequence of Camellia sinensis var. sinensis provides insights into the evolution of the tea genome and tea quality.</title>
        <authorList>
            <person name="Wei C."/>
            <person name="Yang H."/>
            <person name="Wang S."/>
            <person name="Zhao J."/>
            <person name="Liu C."/>
            <person name="Gao L."/>
            <person name="Xia E."/>
            <person name="Lu Y."/>
            <person name="Tai Y."/>
            <person name="She G."/>
            <person name="Sun J."/>
            <person name="Cao H."/>
            <person name="Tong W."/>
            <person name="Gao Q."/>
            <person name="Li Y."/>
            <person name="Deng W."/>
            <person name="Jiang X."/>
            <person name="Wang W."/>
            <person name="Chen Q."/>
            <person name="Zhang S."/>
            <person name="Li H."/>
            <person name="Wu J."/>
            <person name="Wang P."/>
            <person name="Li P."/>
            <person name="Shi C."/>
            <person name="Zheng F."/>
            <person name="Jian J."/>
            <person name="Huang B."/>
            <person name="Shan D."/>
            <person name="Shi M."/>
            <person name="Fang C."/>
            <person name="Yue Y."/>
            <person name="Li F."/>
            <person name="Li D."/>
            <person name="Wei S."/>
            <person name="Han B."/>
            <person name="Jiang C."/>
            <person name="Yin Y."/>
            <person name="Xia T."/>
            <person name="Zhang Z."/>
            <person name="Bennetzen J.L."/>
            <person name="Zhao S."/>
            <person name="Wan X."/>
        </authorList>
    </citation>
    <scope>NUCLEOTIDE SEQUENCE [LARGE SCALE GENOMIC DNA]</scope>
    <source>
        <strain evidence="6">cv. Shuchazao</strain>
        <tissue evidence="5">Leaf</tissue>
    </source>
</reference>
<keyword evidence="6" id="KW-1185">Reference proteome</keyword>
<proteinExistence type="predicted"/>
<feature type="region of interest" description="Disordered" evidence="3">
    <location>
        <begin position="33"/>
        <end position="64"/>
    </location>
</feature>
<sequence>MSYFLAFYLFLTPFECSGGVGWSGGTVSKEASDHEIQDSPCTKKMREGGPASLSSHLEESTTEGTCPSTSMVFDFDRNSFPCLVKVYDSLEADLKLNDVFEFVGVLTFDLEPSVDKDDSDEFTSTLCKDELSHSPPSKENASIFGNRLNFAVKKLMPFTHFIPLTVDYLNTASLSPKKDYETNRLVSGVLQLAEGSHIMIDETHLQAGTLNSVGVENVRLIKNLMDLLEAIDLILQGAQNLVVPIKSNSRRKLQESPTAHNGCEFC</sequence>
<dbReference type="PANTHER" id="PTHR13489">
    <property type="entry name" value="MINI-CHROMOSOME MAINTENANCE COMPLEX-BINDING PROTEIN"/>
    <property type="match status" value="1"/>
</dbReference>
<keyword evidence="4" id="KW-0732">Signal</keyword>
<evidence type="ECO:0000313" key="5">
    <source>
        <dbReference type="EMBL" id="THG21936.1"/>
    </source>
</evidence>
<keyword evidence="2" id="KW-0539">Nucleus</keyword>
<dbReference type="GO" id="GO:0003682">
    <property type="term" value="F:chromatin binding"/>
    <property type="evidence" value="ECO:0007669"/>
    <property type="project" value="TreeGrafter"/>
</dbReference>
<name>A0A4S4EZK4_CAMSN</name>
<evidence type="ECO:0000256" key="4">
    <source>
        <dbReference type="SAM" id="SignalP"/>
    </source>
</evidence>
<dbReference type="Proteomes" id="UP000306102">
    <property type="component" value="Unassembled WGS sequence"/>
</dbReference>
<comment type="subcellular location">
    <subcellularLocation>
        <location evidence="1">Nucleus</location>
    </subcellularLocation>
</comment>
<gene>
    <name evidence="5" type="ORF">TEA_008426</name>
</gene>
<protein>
    <submittedName>
        <fullName evidence="5">Uncharacterized protein</fullName>
    </submittedName>
</protein>
<dbReference type="EMBL" id="SDRB02001096">
    <property type="protein sequence ID" value="THG21936.1"/>
    <property type="molecule type" value="Genomic_DNA"/>
</dbReference>
<evidence type="ECO:0000256" key="3">
    <source>
        <dbReference type="SAM" id="MobiDB-lite"/>
    </source>
</evidence>
<comment type="caution">
    <text evidence="5">The sequence shown here is derived from an EMBL/GenBank/DDBJ whole genome shotgun (WGS) entry which is preliminary data.</text>
</comment>